<dbReference type="RefSeq" id="WP_183866904.1">
    <property type="nucleotide sequence ID" value="NZ_JACHCF010000004.1"/>
</dbReference>
<dbReference type="AlphaFoldDB" id="A0A7W8YSW9"/>
<accession>A0A7W8YSW9</accession>
<proteinExistence type="predicted"/>
<dbReference type="Proteomes" id="UP000537718">
    <property type="component" value="Unassembled WGS sequence"/>
</dbReference>
<evidence type="ECO:0000313" key="2">
    <source>
        <dbReference type="EMBL" id="MBB5620895.1"/>
    </source>
</evidence>
<sequence length="392" mass="45418">MEDEYLSLGIGKLESEWCRNVIGPQDHSVLFQSDDQADIPYYFDGDNDTIMSKSGPGYSKSLGEVRERLKLLGYSYNKLPTMLHEHIRSFVHEQADFKGFSPKKFIELLNAVIIKDIELVEHEGDASYGEFFSRRILTLPQFEPIKTYLDTIPRAGHYILEQIDPYIILSALAENPENRKLSLEWRKKGKLSGLDKYQTYLIVTEGHTDGEVLKKTLQILRPEIADFFDFIDMRDNYPFGGVGSMIKFFQGLTKIGTDRKMVFIFDNDTEGHFNFDRLKDIPQPANMQKFILPDLNEFQNFKTTGVLGVAEENVNGRAVAIEMYLDHKFKLTHIPVVEWGALHTSTQTLQGALKKKTKYYDKFMTLEEKDYDKYDFNKLHKLLDRFIENIIS</sequence>
<dbReference type="EMBL" id="JACHCF010000004">
    <property type="protein sequence ID" value="MBB5620895.1"/>
    <property type="molecule type" value="Genomic_DNA"/>
</dbReference>
<protein>
    <recommendedName>
        <fullName evidence="1">HEPN/Toprim N-terminal domain-containing protein</fullName>
    </recommendedName>
</protein>
<comment type="caution">
    <text evidence="2">The sequence shown here is derived from an EMBL/GenBank/DDBJ whole genome shotgun (WGS) entry which is preliminary data.</text>
</comment>
<feature type="domain" description="HEPN/Toprim N-terminal" evidence="1">
    <location>
        <begin position="5"/>
        <end position="185"/>
    </location>
</feature>
<dbReference type="Pfam" id="PF18871">
    <property type="entry name" value="HEPN_Toprim_N"/>
    <property type="match status" value="1"/>
</dbReference>
<evidence type="ECO:0000313" key="3">
    <source>
        <dbReference type="Proteomes" id="UP000537718"/>
    </source>
</evidence>
<gene>
    <name evidence="2" type="ORF">HDE69_001948</name>
</gene>
<name>A0A7W8YSW9_9SPHI</name>
<evidence type="ECO:0000259" key="1">
    <source>
        <dbReference type="Pfam" id="PF18871"/>
    </source>
</evidence>
<reference evidence="2 3" key="1">
    <citation type="submission" date="2020-08" db="EMBL/GenBank/DDBJ databases">
        <title>Genomic Encyclopedia of Type Strains, Phase IV (KMG-V): Genome sequencing to study the core and pangenomes of soil and plant-associated prokaryotes.</title>
        <authorList>
            <person name="Whitman W."/>
        </authorList>
    </citation>
    <scope>NUCLEOTIDE SEQUENCE [LARGE SCALE GENOMIC DNA]</scope>
    <source>
        <strain evidence="2 3">MP7CTX6</strain>
    </source>
</reference>
<dbReference type="InterPro" id="IPR041487">
    <property type="entry name" value="HEPN/Toprim-NTD1"/>
</dbReference>
<organism evidence="2 3">
    <name type="scientific">Pedobacter cryoconitis</name>
    <dbReference type="NCBI Taxonomy" id="188932"/>
    <lineage>
        <taxon>Bacteria</taxon>
        <taxon>Pseudomonadati</taxon>
        <taxon>Bacteroidota</taxon>
        <taxon>Sphingobacteriia</taxon>
        <taxon>Sphingobacteriales</taxon>
        <taxon>Sphingobacteriaceae</taxon>
        <taxon>Pedobacter</taxon>
    </lineage>
</organism>